<evidence type="ECO:0000256" key="5">
    <source>
        <dbReference type="ARBA" id="ARBA00022692"/>
    </source>
</evidence>
<dbReference type="GO" id="GO:0015986">
    <property type="term" value="P:proton motive force-driven ATP synthesis"/>
    <property type="evidence" value="ECO:0007669"/>
    <property type="project" value="InterPro"/>
</dbReference>
<reference evidence="14" key="1">
    <citation type="submission" date="2017-05" db="EMBL/GenBank/DDBJ databases">
        <title>In situ diversification is a major driver of species diversity in Rhacophorus frogs on the Sunda Shelf.</title>
        <authorList>
            <person name="O'Connell K.A."/>
        </authorList>
    </citation>
    <scope>NUCLEOTIDE SEQUENCE</scope>
</reference>
<evidence type="ECO:0000256" key="8">
    <source>
        <dbReference type="ARBA" id="ARBA00023065"/>
    </source>
</evidence>
<evidence type="ECO:0000256" key="3">
    <source>
        <dbReference type="ARBA" id="ARBA00022448"/>
    </source>
</evidence>
<evidence type="ECO:0000256" key="10">
    <source>
        <dbReference type="ARBA" id="ARBA00023136"/>
    </source>
</evidence>
<dbReference type="GO" id="GO:0015078">
    <property type="term" value="F:proton transmembrane transporter activity"/>
    <property type="evidence" value="ECO:0007669"/>
    <property type="project" value="InterPro"/>
</dbReference>
<accession>A0A343KQJ9</accession>
<evidence type="ECO:0000256" key="7">
    <source>
        <dbReference type="ARBA" id="ARBA00022989"/>
    </source>
</evidence>
<evidence type="ECO:0000256" key="1">
    <source>
        <dbReference type="ARBA" id="ARBA00004304"/>
    </source>
</evidence>
<dbReference type="AlphaFoldDB" id="A0A343KQJ9"/>
<evidence type="ECO:0000256" key="12">
    <source>
        <dbReference type="RuleBase" id="RU003661"/>
    </source>
</evidence>
<evidence type="ECO:0000256" key="6">
    <source>
        <dbReference type="ARBA" id="ARBA00022781"/>
    </source>
</evidence>
<keyword evidence="10 13" id="KW-0472">Membrane</keyword>
<proteinExistence type="inferred from homology"/>
<keyword evidence="3 12" id="KW-0813">Transport</keyword>
<name>A0A343KQJ9_9NEOB</name>
<dbReference type="PANTHER" id="PTHR39937">
    <property type="entry name" value="ATP SYNTHASE PROTEIN 8"/>
    <property type="match status" value="1"/>
</dbReference>
<geneLocation type="mitochondrion" evidence="14"/>
<evidence type="ECO:0000256" key="9">
    <source>
        <dbReference type="ARBA" id="ARBA00023128"/>
    </source>
</evidence>
<keyword evidence="5 12" id="KW-0812">Transmembrane</keyword>
<dbReference type="GO" id="GO:0045259">
    <property type="term" value="C:proton-transporting ATP synthase complex"/>
    <property type="evidence" value="ECO:0007669"/>
    <property type="project" value="UniProtKB-KW"/>
</dbReference>
<evidence type="ECO:0000313" key="14">
    <source>
        <dbReference type="EMBL" id="ATL15839.1"/>
    </source>
</evidence>
<evidence type="ECO:0000256" key="4">
    <source>
        <dbReference type="ARBA" id="ARBA00022547"/>
    </source>
</evidence>
<gene>
    <name evidence="14" type="primary">ATP8</name>
</gene>
<keyword evidence="4 12" id="KW-0138">CF(0)</keyword>
<keyword evidence="9 12" id="KW-0496">Mitochondrion</keyword>
<dbReference type="GO" id="GO:0031966">
    <property type="term" value="C:mitochondrial membrane"/>
    <property type="evidence" value="ECO:0007669"/>
    <property type="project" value="UniProtKB-SubCell"/>
</dbReference>
<dbReference type="InterPro" id="IPR050635">
    <property type="entry name" value="ATPase_protein_8"/>
</dbReference>
<feature type="transmembrane region" description="Helical" evidence="13">
    <location>
        <begin position="6"/>
        <end position="24"/>
    </location>
</feature>
<keyword evidence="11" id="KW-0066">ATP synthesis</keyword>
<dbReference type="Pfam" id="PF00895">
    <property type="entry name" value="ATP-synt_8"/>
    <property type="match status" value="1"/>
</dbReference>
<evidence type="ECO:0000256" key="13">
    <source>
        <dbReference type="SAM" id="Phobius"/>
    </source>
</evidence>
<keyword evidence="7 13" id="KW-1133">Transmembrane helix</keyword>
<evidence type="ECO:0000256" key="11">
    <source>
        <dbReference type="ARBA" id="ARBA00023310"/>
    </source>
</evidence>
<comment type="subcellular location">
    <subcellularLocation>
        <location evidence="1 12">Mitochondrion membrane</location>
        <topology evidence="1 12">Single-pass membrane protein</topology>
    </subcellularLocation>
</comment>
<evidence type="ECO:0000256" key="2">
    <source>
        <dbReference type="ARBA" id="ARBA00008892"/>
    </source>
</evidence>
<sequence length="54" mass="6437">MPQLIPDPWFFILVASWIIFVTVTPKKILSHLHLNKPNLKSSKTSYNSWTWPWQ</sequence>
<dbReference type="EMBL" id="MF066239">
    <property type="protein sequence ID" value="ATL15839.1"/>
    <property type="molecule type" value="Genomic_DNA"/>
</dbReference>
<comment type="similarity">
    <text evidence="2 12">Belongs to the ATPase protein 8 family.</text>
</comment>
<organism evidence="14">
    <name type="scientific">Zhangixalus achantharrhena</name>
    <dbReference type="NCBI Taxonomy" id="3141742"/>
    <lineage>
        <taxon>Eukaryota</taxon>
        <taxon>Metazoa</taxon>
        <taxon>Chordata</taxon>
        <taxon>Craniata</taxon>
        <taxon>Vertebrata</taxon>
        <taxon>Euteleostomi</taxon>
        <taxon>Amphibia</taxon>
        <taxon>Batrachia</taxon>
        <taxon>Anura</taxon>
        <taxon>Neobatrachia</taxon>
        <taxon>Ranoidea</taxon>
        <taxon>Rhacophoridae</taxon>
        <taxon>Rhacophorinae</taxon>
        <taxon>Zhangixalus</taxon>
    </lineage>
</organism>
<protein>
    <recommendedName>
        <fullName evidence="12">ATP synthase complex subunit 8</fullName>
    </recommendedName>
</protein>
<dbReference type="InterPro" id="IPR001421">
    <property type="entry name" value="ATP8_metazoa"/>
</dbReference>
<keyword evidence="6 12" id="KW-0375">Hydrogen ion transport</keyword>
<keyword evidence="8 12" id="KW-0406">Ion transport</keyword>
<dbReference type="PANTHER" id="PTHR39937:SF1">
    <property type="entry name" value="ATP SYNTHASE PROTEIN 8"/>
    <property type="match status" value="1"/>
</dbReference>